<dbReference type="AlphaFoldDB" id="A0A9W6N5Q2"/>
<dbReference type="GO" id="GO:0016814">
    <property type="term" value="F:hydrolase activity, acting on carbon-nitrogen (but not peptide) bonds, in cyclic amidines"/>
    <property type="evidence" value="ECO:0007669"/>
    <property type="project" value="UniProtKB-ARBA"/>
</dbReference>
<dbReference type="InterPro" id="IPR032466">
    <property type="entry name" value="Metal_Hydrolase"/>
</dbReference>
<evidence type="ECO:0000313" key="5">
    <source>
        <dbReference type="Proteomes" id="UP001143309"/>
    </source>
</evidence>
<dbReference type="FunFam" id="3.20.20.140:FF:000019">
    <property type="entry name" value="Cytosine deaminase"/>
    <property type="match status" value="1"/>
</dbReference>
<dbReference type="InterPro" id="IPR013108">
    <property type="entry name" value="Amidohydro_3"/>
</dbReference>
<sequence length="409" mass="43421">MTLDLVVTNLNTRDAPAPVAIGIAGGRIAAIEREIVCDAPVIDAGGRFGLPGFVDTHVHLDKACLLGRCGHAHGDLKAAIATVARLKADFTEEDVLARAGRCLDRAIAHGTTRMRTHVEVDPRAGLRSFRALAQAKRDYAWGIDLELCVFPQEGLTNDPGCEELLVAALEEGADVLGGCPYTDTDPIAQLDRLFELAADYDVALDLHLDFDLDASTGHLEDVCRRTEAFGRGGRVAVGHVTKLSAMTPSAFERAAARLAGAGVALTALPATDLYLMGRDRFADRPRGVTPAHELARRGVTASIATNNVQNPFTPFGDLSLMRMANLYANVAQVGPDGFDACLDLVTDGPARLMNLDDYGLRVGAAADLVVLDAADAGEAFADIAAPLWGLKRGRRSFERPRAALNPPAA</sequence>
<dbReference type="Gene3D" id="2.30.40.10">
    <property type="entry name" value="Urease, subunit C, domain 1"/>
    <property type="match status" value="1"/>
</dbReference>
<feature type="domain" description="Amidohydrolase 3" evidence="3">
    <location>
        <begin position="154"/>
        <end position="374"/>
    </location>
</feature>
<evidence type="ECO:0000259" key="3">
    <source>
        <dbReference type="Pfam" id="PF07969"/>
    </source>
</evidence>
<accession>A0A9W6N5Q2</accession>
<keyword evidence="2" id="KW-0378">Hydrolase</keyword>
<name>A0A9W6N5Q2_9HYPH</name>
<reference evidence="4" key="1">
    <citation type="journal article" date="2014" name="Int. J. Syst. Evol. Microbiol.">
        <title>Complete genome sequence of Corynebacterium casei LMG S-19264T (=DSM 44701T), isolated from a smear-ripened cheese.</title>
        <authorList>
            <consortium name="US DOE Joint Genome Institute (JGI-PGF)"/>
            <person name="Walter F."/>
            <person name="Albersmeier A."/>
            <person name="Kalinowski J."/>
            <person name="Ruckert C."/>
        </authorList>
    </citation>
    <scope>NUCLEOTIDE SEQUENCE</scope>
    <source>
        <strain evidence="4">VKM B-2748</strain>
    </source>
</reference>
<keyword evidence="1" id="KW-0479">Metal-binding</keyword>
<dbReference type="SUPFAM" id="SSF51556">
    <property type="entry name" value="Metallo-dependent hydrolases"/>
    <property type="match status" value="1"/>
</dbReference>
<dbReference type="PANTHER" id="PTHR32027:SF9">
    <property type="entry name" value="BLL3847 PROTEIN"/>
    <property type="match status" value="1"/>
</dbReference>
<dbReference type="EMBL" id="BSFL01000001">
    <property type="protein sequence ID" value="GLK78477.1"/>
    <property type="molecule type" value="Genomic_DNA"/>
</dbReference>
<organism evidence="4 5">
    <name type="scientific">Methylopila turkensis</name>
    <dbReference type="NCBI Taxonomy" id="1437816"/>
    <lineage>
        <taxon>Bacteria</taxon>
        <taxon>Pseudomonadati</taxon>
        <taxon>Pseudomonadota</taxon>
        <taxon>Alphaproteobacteria</taxon>
        <taxon>Hyphomicrobiales</taxon>
        <taxon>Methylopilaceae</taxon>
        <taxon>Methylopila</taxon>
    </lineage>
</organism>
<dbReference type="PANTHER" id="PTHR32027">
    <property type="entry name" value="CYTOSINE DEAMINASE"/>
    <property type="match status" value="1"/>
</dbReference>
<gene>
    <name evidence="4" type="ORF">GCM10008174_02180</name>
</gene>
<dbReference type="InterPro" id="IPR052349">
    <property type="entry name" value="Metallo-hydrolase_Enzymes"/>
</dbReference>
<dbReference type="InterPro" id="IPR011059">
    <property type="entry name" value="Metal-dep_hydrolase_composite"/>
</dbReference>
<dbReference type="SUPFAM" id="SSF51338">
    <property type="entry name" value="Composite domain of metallo-dependent hydrolases"/>
    <property type="match status" value="1"/>
</dbReference>
<dbReference type="Gene3D" id="3.20.20.140">
    <property type="entry name" value="Metal-dependent hydrolases"/>
    <property type="match status" value="1"/>
</dbReference>
<dbReference type="CDD" id="cd01293">
    <property type="entry name" value="Bact_CD"/>
    <property type="match status" value="1"/>
</dbReference>
<feature type="domain" description="Amidohydrolase 3" evidence="3">
    <location>
        <begin position="41"/>
        <end position="128"/>
    </location>
</feature>
<proteinExistence type="predicted"/>
<dbReference type="Proteomes" id="UP001143309">
    <property type="component" value="Unassembled WGS sequence"/>
</dbReference>
<evidence type="ECO:0000313" key="4">
    <source>
        <dbReference type="EMBL" id="GLK78477.1"/>
    </source>
</evidence>
<protein>
    <submittedName>
        <fullName evidence="4">Amidohydrolase</fullName>
    </submittedName>
</protein>
<evidence type="ECO:0000256" key="1">
    <source>
        <dbReference type="ARBA" id="ARBA00022723"/>
    </source>
</evidence>
<dbReference type="GO" id="GO:0019239">
    <property type="term" value="F:deaminase activity"/>
    <property type="evidence" value="ECO:0007669"/>
    <property type="project" value="UniProtKB-ARBA"/>
</dbReference>
<evidence type="ECO:0000256" key="2">
    <source>
        <dbReference type="ARBA" id="ARBA00022801"/>
    </source>
</evidence>
<keyword evidence="5" id="KW-1185">Reference proteome</keyword>
<comment type="caution">
    <text evidence="4">The sequence shown here is derived from an EMBL/GenBank/DDBJ whole genome shotgun (WGS) entry which is preliminary data.</text>
</comment>
<dbReference type="GO" id="GO:0046872">
    <property type="term" value="F:metal ion binding"/>
    <property type="evidence" value="ECO:0007669"/>
    <property type="project" value="UniProtKB-KW"/>
</dbReference>
<dbReference type="RefSeq" id="WP_271198998.1">
    <property type="nucleotide sequence ID" value="NZ_BSFL01000001.1"/>
</dbReference>
<dbReference type="Pfam" id="PF07969">
    <property type="entry name" value="Amidohydro_3"/>
    <property type="match status" value="2"/>
</dbReference>
<reference evidence="4" key="2">
    <citation type="submission" date="2023-01" db="EMBL/GenBank/DDBJ databases">
        <authorList>
            <person name="Sun Q."/>
            <person name="Evtushenko L."/>
        </authorList>
    </citation>
    <scope>NUCLEOTIDE SEQUENCE</scope>
    <source>
        <strain evidence="4">VKM B-2748</strain>
    </source>
</reference>